<dbReference type="UniPathway" id="UPA00214"/>
<comment type="similarity">
    <text evidence="3 8">Belongs to the NAD(P)-dependent epimerase/dehydratase family.</text>
</comment>
<dbReference type="AlphaFoldDB" id="A0A0Z8HHF6"/>
<comment type="pathway">
    <text evidence="8">Carbohydrate metabolism; galactose metabolism.</text>
</comment>
<reference evidence="10 11" key="1">
    <citation type="submission" date="2016-02" db="EMBL/GenBank/DDBJ databases">
        <authorList>
            <consortium name="Pathogen Informatics"/>
        </authorList>
    </citation>
    <scope>NUCLEOTIDE SEQUENCE [LARGE SCALE GENOMIC DNA]</scope>
    <source>
        <strain evidence="10 11">LSS52</strain>
    </source>
</reference>
<dbReference type="EMBL" id="FIHA01000077">
    <property type="protein sequence ID" value="CYV17208.1"/>
    <property type="molecule type" value="Genomic_DNA"/>
</dbReference>
<dbReference type="SUPFAM" id="SSF51735">
    <property type="entry name" value="NAD(P)-binding Rossmann-fold domains"/>
    <property type="match status" value="1"/>
</dbReference>
<dbReference type="RefSeq" id="WP_044777108.1">
    <property type="nucleotide sequence ID" value="NZ_CEDY01000107.1"/>
</dbReference>
<keyword evidence="7 8" id="KW-0413">Isomerase</keyword>
<dbReference type="InterPro" id="IPR005886">
    <property type="entry name" value="UDP_G4E"/>
</dbReference>
<keyword evidence="8" id="KW-0119">Carbohydrate metabolism</keyword>
<dbReference type="CDD" id="cd05247">
    <property type="entry name" value="UDP_G4E_1_SDR_e"/>
    <property type="match status" value="1"/>
</dbReference>
<sequence length="337" mass="37002">MSILVTGGAGYIGSHTVVELLKLGKEVVIVDNLSNSSILVLDRIETITGKRPTFYELDVADKEALRQVFENENIEAAIHFAGYKAVGESVAKPIMYYENNIMSTLALVEVMAEFSVKKIVFSSSATVYGLNNPSPLVETMPTSATNPYGYTKVMLEQILRDVEVADKGWSIALLRYFNPIGAHESGLIGEDPAGIPNNLMPFIAQVAVGKREELSVFGNDYDTIDGTGVRDYIHVIDLALGHIKALEKISTTAGVHTYNLGSGQGTSVLELVQAFEKVNGVPVPYKIVDRRPGDVATCYANADKAWKELNWKTEKTIEDMCRDTWNWQSKNPNGYEG</sequence>
<evidence type="ECO:0000256" key="6">
    <source>
        <dbReference type="ARBA" id="ARBA00023027"/>
    </source>
</evidence>
<evidence type="ECO:0000313" key="11">
    <source>
        <dbReference type="Proteomes" id="UP000072794"/>
    </source>
</evidence>
<dbReference type="NCBIfam" id="NF007956">
    <property type="entry name" value="PRK10675.1"/>
    <property type="match status" value="1"/>
</dbReference>
<dbReference type="GO" id="GO:0005829">
    <property type="term" value="C:cytosol"/>
    <property type="evidence" value="ECO:0007669"/>
    <property type="project" value="TreeGrafter"/>
</dbReference>
<evidence type="ECO:0000256" key="1">
    <source>
        <dbReference type="ARBA" id="ARBA00000083"/>
    </source>
</evidence>
<dbReference type="Proteomes" id="UP000072794">
    <property type="component" value="Unassembled WGS sequence"/>
</dbReference>
<dbReference type="Gene3D" id="3.40.50.720">
    <property type="entry name" value="NAD(P)-binding Rossmann-like Domain"/>
    <property type="match status" value="1"/>
</dbReference>
<gene>
    <name evidence="10" type="primary">galE</name>
    <name evidence="10" type="ORF">ERS132414_02334</name>
</gene>
<name>A0A0Z8HHF6_STRSU</name>
<dbReference type="InterPro" id="IPR036291">
    <property type="entry name" value="NAD(P)-bd_dom_sf"/>
</dbReference>
<evidence type="ECO:0000256" key="8">
    <source>
        <dbReference type="RuleBase" id="RU366046"/>
    </source>
</evidence>
<comment type="subunit">
    <text evidence="8">Homodimer.</text>
</comment>
<dbReference type="PANTHER" id="PTHR43725">
    <property type="entry name" value="UDP-GLUCOSE 4-EPIMERASE"/>
    <property type="match status" value="1"/>
</dbReference>
<dbReference type="NCBIfam" id="TIGR01179">
    <property type="entry name" value="galE"/>
    <property type="match status" value="1"/>
</dbReference>
<comment type="cofactor">
    <cofactor evidence="2 8">
        <name>NAD(+)</name>
        <dbReference type="ChEBI" id="CHEBI:57540"/>
    </cofactor>
</comment>
<evidence type="ECO:0000256" key="4">
    <source>
        <dbReference type="ARBA" id="ARBA00013189"/>
    </source>
</evidence>
<comment type="catalytic activity">
    <reaction evidence="1 8">
        <text>UDP-alpha-D-glucose = UDP-alpha-D-galactose</text>
        <dbReference type="Rhea" id="RHEA:22168"/>
        <dbReference type="ChEBI" id="CHEBI:58885"/>
        <dbReference type="ChEBI" id="CHEBI:66914"/>
        <dbReference type="EC" id="5.1.3.2"/>
    </reaction>
</comment>
<evidence type="ECO:0000256" key="2">
    <source>
        <dbReference type="ARBA" id="ARBA00001911"/>
    </source>
</evidence>
<accession>A0A0Z8HHF6</accession>
<evidence type="ECO:0000256" key="5">
    <source>
        <dbReference type="ARBA" id="ARBA00018569"/>
    </source>
</evidence>
<dbReference type="GO" id="GO:0003978">
    <property type="term" value="F:UDP-glucose 4-epimerase activity"/>
    <property type="evidence" value="ECO:0007669"/>
    <property type="project" value="UniProtKB-UniRule"/>
</dbReference>
<dbReference type="Gene3D" id="3.90.25.10">
    <property type="entry name" value="UDP-galactose 4-epimerase, domain 1"/>
    <property type="match status" value="1"/>
</dbReference>
<dbReference type="PANTHER" id="PTHR43725:SF47">
    <property type="entry name" value="UDP-GLUCOSE 4-EPIMERASE"/>
    <property type="match status" value="1"/>
</dbReference>
<protein>
    <recommendedName>
        <fullName evidence="5 8">UDP-glucose 4-epimerase</fullName>
        <ecNumber evidence="4 8">5.1.3.2</ecNumber>
    </recommendedName>
</protein>
<dbReference type="GO" id="GO:0006012">
    <property type="term" value="P:galactose metabolic process"/>
    <property type="evidence" value="ECO:0007669"/>
    <property type="project" value="UniProtKB-UniPathway"/>
</dbReference>
<dbReference type="EC" id="5.1.3.2" evidence="4 8"/>
<evidence type="ECO:0000256" key="7">
    <source>
        <dbReference type="ARBA" id="ARBA00023235"/>
    </source>
</evidence>
<feature type="domain" description="NAD(P)-binding" evidence="9">
    <location>
        <begin position="4"/>
        <end position="324"/>
    </location>
</feature>
<organism evidence="10 11">
    <name type="scientific">Streptococcus suis</name>
    <dbReference type="NCBI Taxonomy" id="1307"/>
    <lineage>
        <taxon>Bacteria</taxon>
        <taxon>Bacillati</taxon>
        <taxon>Bacillota</taxon>
        <taxon>Bacilli</taxon>
        <taxon>Lactobacillales</taxon>
        <taxon>Streptococcaceae</taxon>
        <taxon>Streptococcus</taxon>
    </lineage>
</organism>
<keyword evidence="6 8" id="KW-0520">NAD</keyword>
<evidence type="ECO:0000256" key="3">
    <source>
        <dbReference type="ARBA" id="ARBA00007637"/>
    </source>
</evidence>
<dbReference type="InterPro" id="IPR016040">
    <property type="entry name" value="NAD(P)-bd_dom"/>
</dbReference>
<proteinExistence type="inferred from homology"/>
<evidence type="ECO:0000313" key="10">
    <source>
        <dbReference type="EMBL" id="CYV17208.1"/>
    </source>
</evidence>
<evidence type="ECO:0000259" key="9">
    <source>
        <dbReference type="Pfam" id="PF16363"/>
    </source>
</evidence>
<dbReference type="Pfam" id="PF16363">
    <property type="entry name" value="GDP_Man_Dehyd"/>
    <property type="match status" value="1"/>
</dbReference>